<comment type="caution">
    <text evidence="1">The sequence shown here is derived from an EMBL/GenBank/DDBJ whole genome shotgun (WGS) entry which is preliminary data.</text>
</comment>
<protein>
    <submittedName>
        <fullName evidence="1">Uncharacterized protein</fullName>
    </submittedName>
</protein>
<proteinExistence type="predicted"/>
<evidence type="ECO:0000313" key="1">
    <source>
        <dbReference type="EMBL" id="MSU05373.1"/>
    </source>
</evidence>
<accession>A0A7X2PBD7</accession>
<dbReference type="AlphaFoldDB" id="A0A7X2PBD7"/>
<reference evidence="1 2" key="1">
    <citation type="submission" date="2019-08" db="EMBL/GenBank/DDBJ databases">
        <title>In-depth cultivation of the pig gut microbiome towards novel bacterial diversity and tailored functional studies.</title>
        <authorList>
            <person name="Wylensek D."/>
            <person name="Hitch T.C.A."/>
            <person name="Clavel T."/>
        </authorList>
    </citation>
    <scope>NUCLEOTIDE SEQUENCE [LARGE SCALE GENOMIC DNA]</scope>
    <source>
        <strain evidence="1 2">NM-380-WT-3C1</strain>
    </source>
</reference>
<evidence type="ECO:0000313" key="2">
    <source>
        <dbReference type="Proteomes" id="UP000460549"/>
    </source>
</evidence>
<gene>
    <name evidence="1" type="ORF">FYJ80_01050</name>
</gene>
<name>A0A7X2PBD7_9SPIO</name>
<dbReference type="EMBL" id="VUNN01000001">
    <property type="protein sequence ID" value="MSU05373.1"/>
    <property type="molecule type" value="Genomic_DNA"/>
</dbReference>
<dbReference type="RefSeq" id="WP_154424269.1">
    <property type="nucleotide sequence ID" value="NZ_JAQYGB010000022.1"/>
</dbReference>
<organism evidence="1 2">
    <name type="scientific">Bullifex porci</name>
    <dbReference type="NCBI Taxonomy" id="2606638"/>
    <lineage>
        <taxon>Bacteria</taxon>
        <taxon>Pseudomonadati</taxon>
        <taxon>Spirochaetota</taxon>
        <taxon>Spirochaetia</taxon>
        <taxon>Spirochaetales</taxon>
        <taxon>Spirochaetaceae</taxon>
        <taxon>Bullifex</taxon>
    </lineage>
</organism>
<keyword evidence="2" id="KW-1185">Reference proteome</keyword>
<sequence length="156" mass="18141">MDREAIEFIKEKESQIGAKIGWRTFSTWFGSNNGILREYGVFLCAFDDSLYFEDFERLPTFLGYPIQRKKKVEYVRYDRTIKASDIKAITLVRKRDAEKAIREKALNPLPKANKLISLFAKTVTQVELSSGELLYFELISIKEFEKIVKELKNGSI</sequence>
<dbReference type="Proteomes" id="UP000460549">
    <property type="component" value="Unassembled WGS sequence"/>
</dbReference>